<proteinExistence type="predicted"/>
<protein>
    <submittedName>
        <fullName evidence="1">Uncharacterized protein</fullName>
    </submittedName>
</protein>
<gene>
    <name evidence="1" type="ORF">JQU52_07620</name>
</gene>
<evidence type="ECO:0000313" key="1">
    <source>
        <dbReference type="EMBL" id="QRQ80641.1"/>
    </source>
</evidence>
<name>A0A892ZCA3_9NEIS</name>
<organism evidence="1 2">
    <name type="scientific">Paralysiella testudinis</name>
    <dbReference type="NCBI Taxonomy" id="2809020"/>
    <lineage>
        <taxon>Bacteria</taxon>
        <taxon>Pseudomonadati</taxon>
        <taxon>Pseudomonadota</taxon>
        <taxon>Betaproteobacteria</taxon>
        <taxon>Neisseriales</taxon>
        <taxon>Neisseriaceae</taxon>
        <taxon>Paralysiella</taxon>
    </lineage>
</organism>
<dbReference type="Proteomes" id="UP000653156">
    <property type="component" value="Chromosome"/>
</dbReference>
<dbReference type="EMBL" id="CP069798">
    <property type="protein sequence ID" value="QRQ80641.1"/>
    <property type="molecule type" value="Genomic_DNA"/>
</dbReference>
<keyword evidence="2" id="KW-1185">Reference proteome</keyword>
<dbReference type="RefSeq" id="WP_230337924.1">
    <property type="nucleotide sequence ID" value="NZ_CP069798.1"/>
</dbReference>
<sequence>MGQTISLSLPEAYLPDLRTAEVSYPVALSAIEEYTRLVDIEGDESLKAYNALKYKLEQLVGKDLTNTNFYEWWEEEGIEVLSFRISLPDPTKTKSSIDAPAIREIVRFLTSCKPEEFSSQHPFANKFLPFLDDWFHKFLALNAKSYDRRWFFRQKDSNGNWFEHSPDALVMLLTGHVT</sequence>
<dbReference type="AlphaFoldDB" id="A0A892ZCA3"/>
<dbReference type="KEGG" id="ptes:JQU52_07620"/>
<reference evidence="1" key="1">
    <citation type="submission" date="2021-02" db="EMBL/GenBank/DDBJ databases">
        <title>Neisseriaceae sp. 26B isolated from the cloaca of a Common Toad-headed Turtle (Mesoclemmys nasuta).</title>
        <authorList>
            <person name="Spergser J."/>
            <person name="Busse H.-J."/>
        </authorList>
    </citation>
    <scope>NUCLEOTIDE SEQUENCE</scope>
    <source>
        <strain evidence="1">26B</strain>
    </source>
</reference>
<evidence type="ECO:0000313" key="2">
    <source>
        <dbReference type="Proteomes" id="UP000653156"/>
    </source>
</evidence>
<accession>A0A892ZCA3</accession>